<gene>
    <name evidence="1" type="ORF">Patl1_05957</name>
</gene>
<dbReference type="Proteomes" id="UP001164250">
    <property type="component" value="Chromosome 3"/>
</dbReference>
<proteinExistence type="predicted"/>
<reference evidence="2" key="1">
    <citation type="journal article" date="2023" name="G3 (Bethesda)">
        <title>Genome assembly and association tests identify interacting loci associated with vigor, precocity, and sex in interspecific pistachio rootstocks.</title>
        <authorList>
            <person name="Palmer W."/>
            <person name="Jacygrad E."/>
            <person name="Sagayaradj S."/>
            <person name="Cavanaugh K."/>
            <person name="Han R."/>
            <person name="Bertier L."/>
            <person name="Beede B."/>
            <person name="Kafkas S."/>
            <person name="Golino D."/>
            <person name="Preece J."/>
            <person name="Michelmore R."/>
        </authorList>
    </citation>
    <scope>NUCLEOTIDE SEQUENCE [LARGE SCALE GENOMIC DNA]</scope>
</reference>
<evidence type="ECO:0000313" key="2">
    <source>
        <dbReference type="Proteomes" id="UP001164250"/>
    </source>
</evidence>
<sequence length="117" mass="13326">MFEQSSETTVTSQGTKTFEPKLTHTESNHSVQITTIRLNEGNFLRWSQSVHMYIRGRSKIGYLTGETKAPDTSDPAYSVWDAENSMVMAWLVNSMEEEIGANFMCFSTTKELWDNVC</sequence>
<protein>
    <submittedName>
        <fullName evidence="1">Uncharacterized protein</fullName>
    </submittedName>
</protein>
<name>A0ACC1BVS5_9ROSI</name>
<accession>A0ACC1BVS5</accession>
<evidence type="ECO:0000313" key="1">
    <source>
        <dbReference type="EMBL" id="KAJ0103063.1"/>
    </source>
</evidence>
<keyword evidence="2" id="KW-1185">Reference proteome</keyword>
<dbReference type="EMBL" id="CM047899">
    <property type="protein sequence ID" value="KAJ0103063.1"/>
    <property type="molecule type" value="Genomic_DNA"/>
</dbReference>
<organism evidence="1 2">
    <name type="scientific">Pistacia atlantica</name>
    <dbReference type="NCBI Taxonomy" id="434234"/>
    <lineage>
        <taxon>Eukaryota</taxon>
        <taxon>Viridiplantae</taxon>
        <taxon>Streptophyta</taxon>
        <taxon>Embryophyta</taxon>
        <taxon>Tracheophyta</taxon>
        <taxon>Spermatophyta</taxon>
        <taxon>Magnoliopsida</taxon>
        <taxon>eudicotyledons</taxon>
        <taxon>Gunneridae</taxon>
        <taxon>Pentapetalae</taxon>
        <taxon>rosids</taxon>
        <taxon>malvids</taxon>
        <taxon>Sapindales</taxon>
        <taxon>Anacardiaceae</taxon>
        <taxon>Pistacia</taxon>
    </lineage>
</organism>
<comment type="caution">
    <text evidence="1">The sequence shown here is derived from an EMBL/GenBank/DDBJ whole genome shotgun (WGS) entry which is preliminary data.</text>
</comment>